<evidence type="ECO:0000313" key="6">
    <source>
        <dbReference type="Proteomes" id="UP001549200"/>
    </source>
</evidence>
<dbReference type="InterPro" id="IPR038157">
    <property type="entry name" value="FeoA_core_dom"/>
</dbReference>
<dbReference type="AlphaFoldDB" id="A0AA41FDE8"/>
<accession>A0AA41FDE8</accession>
<dbReference type="GO" id="GO:0046914">
    <property type="term" value="F:transition metal ion binding"/>
    <property type="evidence" value="ECO:0007669"/>
    <property type="project" value="InterPro"/>
</dbReference>
<dbReference type="Gene3D" id="2.30.30.90">
    <property type="match status" value="1"/>
</dbReference>
<evidence type="ECO:0000259" key="2">
    <source>
        <dbReference type="Pfam" id="PF04023"/>
    </source>
</evidence>
<dbReference type="EMBL" id="WQPS01000005">
    <property type="protein sequence ID" value="MBT9809084.1"/>
    <property type="molecule type" value="Genomic_DNA"/>
</dbReference>
<reference evidence="4 6" key="2">
    <citation type="submission" date="2024-06" db="EMBL/GenBank/DDBJ databases">
        <title>Genomic Encyclopedia of Type Strains, Phase IV (KMG-IV): sequencing the most valuable type-strain genomes for metagenomic binning, comparative biology and taxonomic classification.</title>
        <authorList>
            <person name="Goeker M."/>
        </authorList>
    </citation>
    <scope>NUCLEOTIDE SEQUENCE [LARGE SCALE GENOMIC DNA]</scope>
    <source>
        <strain evidence="4 6">DSM 19261</strain>
    </source>
</reference>
<evidence type="ECO:0000256" key="1">
    <source>
        <dbReference type="ARBA" id="ARBA00023004"/>
    </source>
</evidence>
<sequence length="80" mass="8949">MVYPLNELNPGDTAEVVWIISDSFMSSQLDALGFTFKERVTCILGNRRDSMNAYLIRGTLIALRTENAKEVLVRALEPSS</sequence>
<dbReference type="Proteomes" id="UP001549200">
    <property type="component" value="Unassembled WGS sequence"/>
</dbReference>
<dbReference type="Pfam" id="PF04023">
    <property type="entry name" value="FeoA"/>
    <property type="match status" value="1"/>
</dbReference>
<dbReference type="InterPro" id="IPR008988">
    <property type="entry name" value="Transcriptional_repressor_C"/>
</dbReference>
<reference evidence="3" key="1">
    <citation type="journal article" date="2021" name="Gut Microbes">
        <title>A synthetic consortium of 100 gut commensals modulates the composition and function in a colon model of the microbiome of elderly subjects.</title>
        <authorList>
            <person name="Perez M."/>
            <person name="Ntemiri A."/>
            <person name="Tan H."/>
            <person name="Harris H.M.B."/>
            <person name="Roager H.M."/>
            <person name="Ribiere C."/>
            <person name="O'Toole P.W."/>
        </authorList>
    </citation>
    <scope>NUCLEOTIDE SEQUENCE</scope>
    <source>
        <strain evidence="3">MCC335</strain>
    </source>
</reference>
<dbReference type="InterPro" id="IPR007167">
    <property type="entry name" value="Fe-transptr_FeoA-like"/>
</dbReference>
<keyword evidence="6" id="KW-1185">Reference proteome</keyword>
<dbReference type="SUPFAM" id="SSF50037">
    <property type="entry name" value="C-terminal domain of transcriptional repressors"/>
    <property type="match status" value="1"/>
</dbReference>
<dbReference type="GeneID" id="93165258"/>
<dbReference type="EMBL" id="JBEPLZ010000018">
    <property type="protein sequence ID" value="MET3572366.1"/>
    <property type="molecule type" value="Genomic_DNA"/>
</dbReference>
<dbReference type="RefSeq" id="WP_040416901.1">
    <property type="nucleotide sequence ID" value="NZ_CABJDD010000001.1"/>
</dbReference>
<protein>
    <submittedName>
        <fullName evidence="4">Fe2+ transport system protein FeoA</fullName>
    </submittedName>
    <submittedName>
        <fullName evidence="3">Ferrous iron transport protein A</fullName>
    </submittedName>
</protein>
<gene>
    <name evidence="4" type="ORF">ABID13_004023</name>
    <name evidence="3" type="ORF">GPL26_05415</name>
</gene>
<evidence type="ECO:0000313" key="4">
    <source>
        <dbReference type="EMBL" id="MET3572366.1"/>
    </source>
</evidence>
<keyword evidence="1" id="KW-0408">Iron</keyword>
<name>A0AA41FDE8_9FIRM</name>
<organism evidence="3 5">
    <name type="scientific">Enterocloster citroniae</name>
    <dbReference type="NCBI Taxonomy" id="358743"/>
    <lineage>
        <taxon>Bacteria</taxon>
        <taxon>Bacillati</taxon>
        <taxon>Bacillota</taxon>
        <taxon>Clostridia</taxon>
        <taxon>Lachnospirales</taxon>
        <taxon>Lachnospiraceae</taxon>
        <taxon>Enterocloster</taxon>
    </lineage>
</organism>
<comment type="caution">
    <text evidence="3">The sequence shown here is derived from an EMBL/GenBank/DDBJ whole genome shotgun (WGS) entry which is preliminary data.</text>
</comment>
<feature type="domain" description="Ferrous iron transporter FeoA-like" evidence="2">
    <location>
        <begin position="4"/>
        <end position="74"/>
    </location>
</feature>
<evidence type="ECO:0000313" key="3">
    <source>
        <dbReference type="EMBL" id="MBT9809084.1"/>
    </source>
</evidence>
<proteinExistence type="predicted"/>
<evidence type="ECO:0000313" key="5">
    <source>
        <dbReference type="Proteomes" id="UP000708338"/>
    </source>
</evidence>
<dbReference type="Proteomes" id="UP000708338">
    <property type="component" value="Unassembled WGS sequence"/>
</dbReference>